<dbReference type="InterPro" id="IPR003960">
    <property type="entry name" value="ATPase_AAA_CS"/>
</dbReference>
<dbReference type="PROSITE" id="PS00674">
    <property type="entry name" value="AAA"/>
    <property type="match status" value="1"/>
</dbReference>
<reference evidence="4" key="1">
    <citation type="submission" date="2023-10" db="EMBL/GenBank/DDBJ databases">
        <authorList>
            <person name="Chen Y."/>
            <person name="Shah S."/>
            <person name="Dougan E. K."/>
            <person name="Thang M."/>
            <person name="Chan C."/>
        </authorList>
    </citation>
    <scope>NUCLEOTIDE SEQUENCE [LARGE SCALE GENOMIC DNA]</scope>
</reference>
<evidence type="ECO:0000313" key="4">
    <source>
        <dbReference type="EMBL" id="CAK0802647.1"/>
    </source>
</evidence>
<dbReference type="Pfam" id="PF00004">
    <property type="entry name" value="AAA"/>
    <property type="match status" value="1"/>
</dbReference>
<dbReference type="InterPro" id="IPR003959">
    <property type="entry name" value="ATPase_AAA_core"/>
</dbReference>
<dbReference type="PANTHER" id="PTHR23076:SF110">
    <property type="entry name" value="INACTIVE ATP-DEPENDENT ZINC METALLOPROTEASE FTSHI 3, CHLOROPLASTIC-RELATED"/>
    <property type="match status" value="1"/>
</dbReference>
<dbReference type="CDD" id="cd19501">
    <property type="entry name" value="RecA-like_FtsH"/>
    <property type="match status" value="1"/>
</dbReference>
<organism evidence="4 5">
    <name type="scientific">Prorocentrum cordatum</name>
    <dbReference type="NCBI Taxonomy" id="2364126"/>
    <lineage>
        <taxon>Eukaryota</taxon>
        <taxon>Sar</taxon>
        <taxon>Alveolata</taxon>
        <taxon>Dinophyceae</taxon>
        <taxon>Prorocentrales</taxon>
        <taxon>Prorocentraceae</taxon>
        <taxon>Prorocentrum</taxon>
    </lineage>
</organism>
<evidence type="ECO:0000259" key="3">
    <source>
        <dbReference type="SMART" id="SM00382"/>
    </source>
</evidence>
<feature type="domain" description="AAA+ ATPase" evidence="3">
    <location>
        <begin position="166"/>
        <end position="307"/>
    </location>
</feature>
<dbReference type="InterPro" id="IPR003593">
    <property type="entry name" value="AAA+_ATPase"/>
</dbReference>
<dbReference type="Gene3D" id="1.10.8.60">
    <property type="match status" value="1"/>
</dbReference>
<dbReference type="InterPro" id="IPR027417">
    <property type="entry name" value="P-loop_NTPase"/>
</dbReference>
<sequence length="421" mass="45418">MQAAADPISVFLKLLGNAGVASVSFRPHGLLEVTPASGQVPMMTTRVLSGVTVEWLLERILAAGVVFTDDRSEPRRLTSTVRAIAKFTLPLFYLAVTYVMMRKLIDDQSHGGGGPADRKPRGAARRRGPPTTWDSVVGIDGARLELMEVIDFMRNPGRYRKMGAQCPRGILLSGPPGCGKTLLARAAAHEARMSFLQCSASDFVEVFVGRGAARVRELFRSAHARAPCILFFDELDALAKARSGGPHGNDEREQTLNQLLTEMDGFDSCQGERSVLVIAATNRPDVLDAALLRPGRFDRHVRVPPLDQRGRRAVLEVHARARGVPLERHEDLEGIARASAGFSGAELANVINEAALLAARGGGEVQAVRATHLEEALDKVRDAQAGPYQDAQSEDNPMSSVAQVVQMMAAAAAAEARHRQA</sequence>
<evidence type="ECO:0000256" key="2">
    <source>
        <dbReference type="SAM" id="MobiDB-lite"/>
    </source>
</evidence>
<dbReference type="SMART" id="SM00382">
    <property type="entry name" value="AAA"/>
    <property type="match status" value="1"/>
</dbReference>
<name>A0ABN9QH47_9DINO</name>
<feature type="region of interest" description="Disordered" evidence="2">
    <location>
        <begin position="108"/>
        <end position="131"/>
    </location>
</feature>
<evidence type="ECO:0000313" key="5">
    <source>
        <dbReference type="Proteomes" id="UP001189429"/>
    </source>
</evidence>
<comment type="similarity">
    <text evidence="1">Belongs to the AAA ATPase family.</text>
</comment>
<protein>
    <recommendedName>
        <fullName evidence="3">AAA+ ATPase domain-containing protein</fullName>
    </recommendedName>
</protein>
<dbReference type="Proteomes" id="UP001189429">
    <property type="component" value="Unassembled WGS sequence"/>
</dbReference>
<dbReference type="SUPFAM" id="SSF52540">
    <property type="entry name" value="P-loop containing nucleoside triphosphate hydrolases"/>
    <property type="match status" value="1"/>
</dbReference>
<keyword evidence="1" id="KW-0067">ATP-binding</keyword>
<evidence type="ECO:0000256" key="1">
    <source>
        <dbReference type="RuleBase" id="RU003651"/>
    </source>
</evidence>
<dbReference type="EMBL" id="CAUYUJ010002851">
    <property type="protein sequence ID" value="CAK0802647.1"/>
    <property type="molecule type" value="Genomic_DNA"/>
</dbReference>
<dbReference type="Gene3D" id="3.40.50.300">
    <property type="entry name" value="P-loop containing nucleotide triphosphate hydrolases"/>
    <property type="match status" value="1"/>
</dbReference>
<keyword evidence="1" id="KW-0547">Nucleotide-binding</keyword>
<comment type="caution">
    <text evidence="4">The sequence shown here is derived from an EMBL/GenBank/DDBJ whole genome shotgun (WGS) entry which is preliminary data.</text>
</comment>
<proteinExistence type="inferred from homology"/>
<keyword evidence="5" id="KW-1185">Reference proteome</keyword>
<accession>A0ABN9QH47</accession>
<gene>
    <name evidence="4" type="ORF">PCOR1329_LOCUS10100</name>
</gene>
<dbReference type="InterPro" id="IPR041569">
    <property type="entry name" value="AAA_lid_3"/>
</dbReference>
<dbReference type="PANTHER" id="PTHR23076">
    <property type="entry name" value="METALLOPROTEASE M41 FTSH"/>
    <property type="match status" value="1"/>
</dbReference>
<dbReference type="Pfam" id="PF17862">
    <property type="entry name" value="AAA_lid_3"/>
    <property type="match status" value="1"/>
</dbReference>